<dbReference type="RefSeq" id="WP_106380879.1">
    <property type="nucleotide sequence ID" value="NZ_NIGF01000017.1"/>
</dbReference>
<comment type="caution">
    <text evidence="2">The sequence shown here is derived from an EMBL/GenBank/DDBJ whole genome shotgun (WGS) entry which is preliminary data.</text>
</comment>
<evidence type="ECO:0000313" key="2">
    <source>
        <dbReference type="EMBL" id="PQV63005.1"/>
    </source>
</evidence>
<feature type="transmembrane region" description="Helical" evidence="1">
    <location>
        <begin position="144"/>
        <end position="167"/>
    </location>
</feature>
<dbReference type="AlphaFoldDB" id="A0A2S8SQE0"/>
<proteinExistence type="predicted"/>
<gene>
    <name evidence="2" type="ORF">B1R32_11747</name>
</gene>
<keyword evidence="1" id="KW-1133">Transmembrane helix</keyword>
<protein>
    <submittedName>
        <fullName evidence="2">Uncharacterized protein</fullName>
    </submittedName>
</protein>
<sequence length="172" mass="17853">MQKISGNWMGILAARVVCYTLCGGLSAALVGAFCIAIAGALTGAILDIQGTPANWEQGFIPAGFFVGATLGGIGGGVAGALIFALLGFLNLPERHFLPHRSTFISIWSGQICGTLGVCFSFFVIAAMAAAFLGKSFPALVDAHLIWILFGAPTLMVCGEIAGAIWSFRLVQK</sequence>
<dbReference type="InParanoid" id="A0A2S8SQE0"/>
<keyword evidence="1" id="KW-0472">Membrane</keyword>
<feature type="transmembrane region" description="Helical" evidence="1">
    <location>
        <begin position="65"/>
        <end position="91"/>
    </location>
</feature>
<organism evidence="2 3">
    <name type="scientific">Abditibacterium utsteinense</name>
    <dbReference type="NCBI Taxonomy" id="1960156"/>
    <lineage>
        <taxon>Bacteria</taxon>
        <taxon>Pseudomonadati</taxon>
        <taxon>Abditibacteriota</taxon>
        <taxon>Abditibacteriia</taxon>
        <taxon>Abditibacteriales</taxon>
        <taxon>Abditibacteriaceae</taxon>
        <taxon>Abditibacterium</taxon>
    </lineage>
</organism>
<name>A0A2S8SQE0_9BACT</name>
<evidence type="ECO:0000313" key="3">
    <source>
        <dbReference type="Proteomes" id="UP000237684"/>
    </source>
</evidence>
<accession>A0A2S8SQE0</accession>
<keyword evidence="1" id="KW-0812">Transmembrane</keyword>
<dbReference type="Proteomes" id="UP000237684">
    <property type="component" value="Unassembled WGS sequence"/>
</dbReference>
<reference evidence="2 3" key="1">
    <citation type="journal article" date="2018" name="Syst. Appl. Microbiol.">
        <title>Abditibacterium utsteinense sp. nov., the first cultivated member of candidate phylum FBP, isolated from ice-free Antarctic soil samples.</title>
        <authorList>
            <person name="Tahon G."/>
            <person name="Tytgat B."/>
            <person name="Lebbe L."/>
            <person name="Carlier A."/>
            <person name="Willems A."/>
        </authorList>
    </citation>
    <scope>NUCLEOTIDE SEQUENCE [LARGE SCALE GENOMIC DNA]</scope>
    <source>
        <strain evidence="2 3">LMG 29911</strain>
    </source>
</reference>
<keyword evidence="3" id="KW-1185">Reference proteome</keyword>
<evidence type="ECO:0000256" key="1">
    <source>
        <dbReference type="SAM" id="Phobius"/>
    </source>
</evidence>
<dbReference type="EMBL" id="NIGF01000017">
    <property type="protein sequence ID" value="PQV63005.1"/>
    <property type="molecule type" value="Genomic_DNA"/>
</dbReference>
<feature type="transmembrane region" description="Helical" evidence="1">
    <location>
        <begin position="12"/>
        <end position="45"/>
    </location>
</feature>
<feature type="transmembrane region" description="Helical" evidence="1">
    <location>
        <begin position="111"/>
        <end position="132"/>
    </location>
</feature>